<evidence type="ECO:0000313" key="2">
    <source>
        <dbReference type="Proteomes" id="UP000240838"/>
    </source>
</evidence>
<dbReference type="AlphaFoldDB" id="A0A2R6AY97"/>
<proteinExistence type="predicted"/>
<dbReference type="EMBL" id="NEXA01000146">
    <property type="protein sequence ID" value="PSN91248.1"/>
    <property type="molecule type" value="Genomic_DNA"/>
</dbReference>
<organism evidence="1 2">
    <name type="scientific">Candidatus Marsarchaeota G1 archaeon OSP_B</name>
    <dbReference type="NCBI Taxonomy" id="1978153"/>
    <lineage>
        <taxon>Archaea</taxon>
        <taxon>Candidatus Marsarchaeota</taxon>
        <taxon>Candidatus Marsarchaeota group 1</taxon>
    </lineage>
</organism>
<name>A0A2R6AY97_9ARCH</name>
<protein>
    <submittedName>
        <fullName evidence="1">Uncharacterized protein</fullName>
    </submittedName>
</protein>
<gene>
    <name evidence="1" type="ORF">B9P99_04165</name>
</gene>
<accession>A0A2R6AY97</accession>
<evidence type="ECO:0000313" key="1">
    <source>
        <dbReference type="EMBL" id="PSN91248.1"/>
    </source>
</evidence>
<sequence>MFTRCFELGFQLAVVFEEYALNLYALTRIVKHFLGSYLFFWNPRSSKAGFWKLYKEGCYQDYGNSLGKIKFLANLKRVSGCEWL</sequence>
<comment type="caution">
    <text evidence="1">The sequence shown here is derived from an EMBL/GenBank/DDBJ whole genome shotgun (WGS) entry which is preliminary data.</text>
</comment>
<dbReference type="Proteomes" id="UP000240838">
    <property type="component" value="Unassembled WGS sequence"/>
</dbReference>
<reference evidence="1 2" key="1">
    <citation type="submission" date="2017-04" db="EMBL/GenBank/DDBJ databases">
        <title>Novel microbial lineages endemic to geothermal iron-oxide mats fill important gaps in the evolutionary history of Archaea.</title>
        <authorList>
            <person name="Jay Z.J."/>
            <person name="Beam J.P."/>
            <person name="Dlakic M."/>
            <person name="Rusch D.B."/>
            <person name="Kozubal M.A."/>
            <person name="Inskeep W.P."/>
        </authorList>
    </citation>
    <scope>NUCLEOTIDE SEQUENCE [LARGE SCALE GENOMIC DNA]</scope>
    <source>
        <strain evidence="1">OSP_B</strain>
    </source>
</reference>